<evidence type="ECO:0008006" key="15">
    <source>
        <dbReference type="Google" id="ProtNLM"/>
    </source>
</evidence>
<dbReference type="eggNOG" id="ENOG502QZDA">
    <property type="taxonomic scope" value="Eukaryota"/>
</dbReference>
<evidence type="ECO:0000256" key="5">
    <source>
        <dbReference type="ARBA" id="ARBA00022825"/>
    </source>
</evidence>
<evidence type="ECO:0000313" key="14">
    <source>
        <dbReference type="Proteomes" id="UP000026960"/>
    </source>
</evidence>
<dbReference type="Pfam" id="PF17766">
    <property type="entry name" value="fn3_6"/>
    <property type="match status" value="1"/>
</dbReference>
<dbReference type="PANTHER" id="PTHR10795">
    <property type="entry name" value="PROPROTEIN CONVERTASE SUBTILISIN/KEXIN"/>
    <property type="match status" value="1"/>
</dbReference>
<dbReference type="AlphaFoldDB" id="A0A0D3FB70"/>
<dbReference type="InterPro" id="IPR010259">
    <property type="entry name" value="S8pro/Inhibitor_I9"/>
</dbReference>
<dbReference type="GO" id="GO:0006508">
    <property type="term" value="P:proteolysis"/>
    <property type="evidence" value="ECO:0007669"/>
    <property type="project" value="UniProtKB-KW"/>
</dbReference>
<proteinExistence type="inferred from homology"/>
<keyword evidence="5" id="KW-0720">Serine protease</keyword>
<dbReference type="Pfam" id="PF02225">
    <property type="entry name" value="PA"/>
    <property type="match status" value="1"/>
</dbReference>
<dbReference type="InterPro" id="IPR003137">
    <property type="entry name" value="PA_domain"/>
</dbReference>
<evidence type="ECO:0000256" key="7">
    <source>
        <dbReference type="SAM" id="MobiDB-lite"/>
    </source>
</evidence>
<accession>A0A0D3FB70</accession>
<dbReference type="InterPro" id="IPR037045">
    <property type="entry name" value="S8pro/Inhibitor_I9_sf"/>
</dbReference>
<evidence type="ECO:0000256" key="3">
    <source>
        <dbReference type="ARBA" id="ARBA00022729"/>
    </source>
</evidence>
<feature type="signal peptide" evidence="8">
    <location>
        <begin position="1"/>
        <end position="21"/>
    </location>
</feature>
<dbReference type="Gene3D" id="3.40.50.200">
    <property type="entry name" value="Peptidase S8/S53 domain"/>
    <property type="match status" value="2"/>
</dbReference>
<organism evidence="13">
    <name type="scientific">Oryza barthii</name>
    <dbReference type="NCBI Taxonomy" id="65489"/>
    <lineage>
        <taxon>Eukaryota</taxon>
        <taxon>Viridiplantae</taxon>
        <taxon>Streptophyta</taxon>
        <taxon>Embryophyta</taxon>
        <taxon>Tracheophyta</taxon>
        <taxon>Spermatophyta</taxon>
        <taxon>Magnoliopsida</taxon>
        <taxon>Liliopsida</taxon>
        <taxon>Poales</taxon>
        <taxon>Poaceae</taxon>
        <taxon>BOP clade</taxon>
        <taxon>Oryzoideae</taxon>
        <taxon>Oryzeae</taxon>
        <taxon>Oryzinae</taxon>
        <taxon>Oryza</taxon>
    </lineage>
</organism>
<dbReference type="Proteomes" id="UP000026960">
    <property type="component" value="Chromosome 2"/>
</dbReference>
<feature type="domain" description="Peptidase S8/S53" evidence="9">
    <location>
        <begin position="157"/>
        <end position="315"/>
    </location>
</feature>
<dbReference type="PROSITE" id="PS51892">
    <property type="entry name" value="SUBTILASE"/>
    <property type="match status" value="1"/>
</dbReference>
<dbReference type="InterPro" id="IPR041469">
    <property type="entry name" value="Subtilisin-like_FN3"/>
</dbReference>
<evidence type="ECO:0000256" key="8">
    <source>
        <dbReference type="SAM" id="SignalP"/>
    </source>
</evidence>
<feature type="domain" description="Peptidase S8/S53" evidence="9">
    <location>
        <begin position="511"/>
        <end position="889"/>
    </location>
</feature>
<evidence type="ECO:0000256" key="6">
    <source>
        <dbReference type="PROSITE-ProRule" id="PRU01240"/>
    </source>
</evidence>
<keyword evidence="2" id="KW-0645">Protease</keyword>
<reference evidence="13" key="2">
    <citation type="submission" date="2015-03" db="UniProtKB">
        <authorList>
            <consortium name="EnsemblPlants"/>
        </authorList>
    </citation>
    <scope>IDENTIFICATION</scope>
</reference>
<dbReference type="Gene3D" id="3.50.30.30">
    <property type="match status" value="1"/>
</dbReference>
<dbReference type="EnsemblPlants" id="OBART02G34690.1">
    <property type="protein sequence ID" value="OBART02G34690.1"/>
    <property type="gene ID" value="OBART02G34690"/>
</dbReference>
<evidence type="ECO:0000256" key="4">
    <source>
        <dbReference type="ARBA" id="ARBA00022801"/>
    </source>
</evidence>
<protein>
    <recommendedName>
        <fullName evidence="15">Subtilisin-like protease</fullName>
    </recommendedName>
</protein>
<dbReference type="HOGENOM" id="CLU_000625_2_0_1"/>
<dbReference type="Gene3D" id="2.60.40.2310">
    <property type="match status" value="1"/>
</dbReference>
<evidence type="ECO:0000256" key="1">
    <source>
        <dbReference type="ARBA" id="ARBA00011073"/>
    </source>
</evidence>
<dbReference type="CDD" id="cd04852">
    <property type="entry name" value="Peptidases_S8_3"/>
    <property type="match status" value="1"/>
</dbReference>
<keyword evidence="3 8" id="KW-0732">Signal</keyword>
<reference evidence="13" key="1">
    <citation type="journal article" date="2009" name="Rice">
        <title>De Novo Next Generation Sequencing of Plant Genomes.</title>
        <authorList>
            <person name="Rounsley S."/>
            <person name="Marri P.R."/>
            <person name="Yu Y."/>
            <person name="He R."/>
            <person name="Sisneros N."/>
            <person name="Goicoechea J.L."/>
            <person name="Lee S.J."/>
            <person name="Angelova A."/>
            <person name="Kudrna D."/>
            <person name="Luo M."/>
            <person name="Affourtit J."/>
            <person name="Desany B."/>
            <person name="Knight J."/>
            <person name="Niazi F."/>
            <person name="Egholm M."/>
            <person name="Wing R.A."/>
        </authorList>
    </citation>
    <scope>NUCLEOTIDE SEQUENCE [LARGE SCALE GENOMIC DNA]</scope>
    <source>
        <strain evidence="13">cv. IRGC 105608</strain>
    </source>
</reference>
<feature type="domain" description="Subtilisin-like protease fibronectin type-III" evidence="12">
    <location>
        <begin position="965"/>
        <end position="1064"/>
    </location>
</feature>
<dbReference type="InterPro" id="IPR036852">
    <property type="entry name" value="Peptidase_S8/S53_dom_sf"/>
</dbReference>
<dbReference type="Pfam" id="PF05922">
    <property type="entry name" value="Inhibitor_I9"/>
    <property type="match status" value="2"/>
</dbReference>
<dbReference type="Gene3D" id="3.30.70.80">
    <property type="entry name" value="Peptidase S8 propeptide/proteinase inhibitor I9"/>
    <property type="match status" value="2"/>
</dbReference>
<feature type="region of interest" description="Disordered" evidence="7">
    <location>
        <begin position="510"/>
        <end position="530"/>
    </location>
</feature>
<feature type="domain" description="Inhibitor I9" evidence="11">
    <location>
        <begin position="347"/>
        <end position="431"/>
    </location>
</feature>
<dbReference type="Pfam" id="PF00082">
    <property type="entry name" value="Peptidase_S8"/>
    <property type="match status" value="2"/>
</dbReference>
<evidence type="ECO:0000259" key="11">
    <source>
        <dbReference type="Pfam" id="PF05922"/>
    </source>
</evidence>
<keyword evidence="4" id="KW-0378">Hydrolase</keyword>
<dbReference type="InterPro" id="IPR034197">
    <property type="entry name" value="Peptidases_S8_3"/>
</dbReference>
<evidence type="ECO:0000259" key="9">
    <source>
        <dbReference type="Pfam" id="PF00082"/>
    </source>
</evidence>
<dbReference type="PROSITE" id="PS00138">
    <property type="entry name" value="SUBTILASE_SER"/>
    <property type="match status" value="1"/>
</dbReference>
<dbReference type="InterPro" id="IPR000209">
    <property type="entry name" value="Peptidase_S8/S53_dom"/>
</dbReference>
<comment type="similarity">
    <text evidence="1 6">Belongs to the peptidase S8 family.</text>
</comment>
<dbReference type="GO" id="GO:0004252">
    <property type="term" value="F:serine-type endopeptidase activity"/>
    <property type="evidence" value="ECO:0007669"/>
    <property type="project" value="InterPro"/>
</dbReference>
<evidence type="ECO:0000259" key="10">
    <source>
        <dbReference type="Pfam" id="PF02225"/>
    </source>
</evidence>
<keyword evidence="14" id="KW-1185">Reference proteome</keyword>
<dbReference type="SUPFAM" id="SSF52743">
    <property type="entry name" value="Subtilisin-like"/>
    <property type="match status" value="2"/>
</dbReference>
<dbReference type="InterPro" id="IPR023828">
    <property type="entry name" value="Peptidase_S8_Ser-AS"/>
</dbReference>
<dbReference type="Gramene" id="OBART02G34690.1">
    <property type="protein sequence ID" value="OBART02G34690.1"/>
    <property type="gene ID" value="OBART02G34690"/>
</dbReference>
<evidence type="ECO:0000313" key="13">
    <source>
        <dbReference type="EnsemblPlants" id="OBART02G34690.1"/>
    </source>
</evidence>
<dbReference type="PaxDb" id="65489-OBART02G34690.1"/>
<sequence length="1077" mass="112721">MGKPLVVILLLCSSLLAVAAAAASPPSSTAAGHAGEPDDDVVSTYIVHVMPAHAPRRLPTHRASRRLTRGYASLVRGLLPRHIADTAPRLLYSYAHAATGFAARLTARQAAHLEAQPSIAAVVRDTAYQLHTTWSSDFLNLSPSFGLQAESNGAVDAVIGVIDTGIYPKDRASFAPDPSLPPTPPPTFRGSCVSSFRDSNASAYCNNKLVGAKTFYRGYEAQNGPIDERVQTKNPNWRVRAGPHGPRHAGHAVPNANLFGLANGIAKGTAPGVRIAIYKVCWEYSIPECITTDILAALDEAIADGVDVISISLATTTLVLCCLLAVAAAAAATWIGHDDQQDDDVSTYIVHVMPAHAPRLATHRIARDHYAPFLRELLLPPHVARPPPRLLYSYAHAATGFAARLTARQAAHLEAHPCVAAVVRDEAYELHTTLSSSFLRLSPSSGLQAESNSATDVVIAVMNNPSLSPTPPPTFRGEFVSTPEFDASIYCNNKLVGAKMFYEGYERASGKPINETEDSKSPLDTTGHGTHSAAIAAGSPVSDANLFGLANGVAKGTAPGARIAVYKVCWKMGCFGSDVVAGMDEAIADGVDVISLSLAVNRKRTFAQDPTAISGFNAVRKGIVVVASAGSGGPKESTVTNTAPWLLTVGASSMNRQFQTIVVLGDGQTFSGTSLYLGDTDGSMKSLVFGGFAGSAACEIGKLDATKVAGKIVLCEAGQVLDAEKGVAVAQAGGFGVIVSSRSSYGEYAKATAHLIPGTTVPNAAALEILRYMARTPYPVGKILFFGTVLSSSPRIASFSARGPSLAAPEILKPDLVAPGVSILAAWSGLVSPTELDVDTRRVKFNILSGTSAACPHVSGVAALLKMARASWTPAMIMSALTTTAYVQDSSGNAIADMATGKPAGQFELGPAIGLDPGLVYDAGVDDYLDVLCALGYSDEDIVGIFLRDGTITNCSTRASTTVADLNRASISVAVKAYGDDITVRRTVRNVGGSVDAVYTVGGVPPPGTQLRIRPSKLVFDAEHQTRTYDVVIRTVSSGSFDEYTHGSIVWSDGAHKVRSPIAVTWPPSQSAAVAAI</sequence>
<dbReference type="FunFam" id="3.50.30.30:FF:000005">
    <property type="entry name" value="subtilisin-like protease SBT1.5"/>
    <property type="match status" value="1"/>
</dbReference>
<feature type="chain" id="PRO_5002261590" description="Subtilisin-like protease" evidence="8">
    <location>
        <begin position="22"/>
        <end position="1077"/>
    </location>
</feature>
<dbReference type="InterPro" id="IPR045051">
    <property type="entry name" value="SBT"/>
</dbReference>
<dbReference type="CDD" id="cd02120">
    <property type="entry name" value="PA_subtilisin_like"/>
    <property type="match status" value="1"/>
</dbReference>
<name>A0A0D3FB70_9ORYZ</name>
<evidence type="ECO:0000259" key="12">
    <source>
        <dbReference type="Pfam" id="PF17766"/>
    </source>
</evidence>
<comment type="caution">
    <text evidence="6">Lacks conserved residue(s) required for the propagation of feature annotation.</text>
</comment>
<feature type="domain" description="PA" evidence="10">
    <location>
        <begin position="688"/>
        <end position="768"/>
    </location>
</feature>
<feature type="domain" description="Inhibitor I9" evidence="11">
    <location>
        <begin position="44"/>
        <end position="131"/>
    </location>
</feature>
<evidence type="ECO:0000256" key="2">
    <source>
        <dbReference type="ARBA" id="ARBA00022670"/>
    </source>
</evidence>